<dbReference type="Pfam" id="PF07478">
    <property type="entry name" value="Dala_Dala_lig_C"/>
    <property type="match status" value="1"/>
</dbReference>
<dbReference type="Gene3D" id="3.30.1490.20">
    <property type="entry name" value="ATP-grasp fold, A domain"/>
    <property type="match status" value="1"/>
</dbReference>
<dbReference type="Proteomes" id="UP000443423">
    <property type="component" value="Unassembled WGS sequence"/>
</dbReference>
<dbReference type="GO" id="GO:0005524">
    <property type="term" value="F:ATP binding"/>
    <property type="evidence" value="ECO:0007669"/>
    <property type="project" value="UniProtKB-UniRule"/>
</dbReference>
<keyword evidence="2" id="KW-0436">Ligase</keyword>
<dbReference type="RefSeq" id="WP_151110367.1">
    <property type="nucleotide sequence ID" value="NZ_WKJQ01000001.1"/>
</dbReference>
<dbReference type="InterPro" id="IPR013815">
    <property type="entry name" value="ATP_grasp_subdomain_1"/>
</dbReference>
<dbReference type="InterPro" id="IPR011761">
    <property type="entry name" value="ATP-grasp"/>
</dbReference>
<dbReference type="InterPro" id="IPR011095">
    <property type="entry name" value="Dala_Dala_lig_C"/>
</dbReference>
<keyword evidence="3" id="KW-0547">Nucleotide-binding</keyword>
<evidence type="ECO:0000256" key="3">
    <source>
        <dbReference type="PROSITE-ProRule" id="PRU00409"/>
    </source>
</evidence>
<proteinExistence type="inferred from homology"/>
<evidence type="ECO:0000259" key="4">
    <source>
        <dbReference type="PROSITE" id="PS50975"/>
    </source>
</evidence>
<dbReference type="SUPFAM" id="SSF56059">
    <property type="entry name" value="Glutathione synthetase ATP-binding domain-like"/>
    <property type="match status" value="1"/>
</dbReference>
<reference evidence="5 6" key="1">
    <citation type="submission" date="2019-11" db="EMBL/GenBank/DDBJ databases">
        <title>Whole genome sequence of Haloferax sp. MBLA0078.</title>
        <authorList>
            <person name="Seo M.-J."/>
            <person name="Cho E.-S."/>
        </authorList>
    </citation>
    <scope>NUCLEOTIDE SEQUENCE [LARGE SCALE GENOMIC DNA]</scope>
    <source>
        <strain evidence="5 6">MBLA0078</strain>
    </source>
</reference>
<comment type="caution">
    <text evidence="5">The sequence shown here is derived from an EMBL/GenBank/DDBJ whole genome shotgun (WGS) entry which is preliminary data.</text>
</comment>
<gene>
    <name evidence="5" type="ORF">GJR99_06320</name>
</gene>
<protein>
    <recommendedName>
        <fullName evidence="4">ATP-grasp domain-containing protein</fullName>
    </recommendedName>
</protein>
<keyword evidence="6" id="KW-1185">Reference proteome</keyword>
<dbReference type="EMBL" id="WKJQ01000001">
    <property type="protein sequence ID" value="MRW96190.1"/>
    <property type="molecule type" value="Genomic_DNA"/>
</dbReference>
<dbReference type="GO" id="GO:0008716">
    <property type="term" value="F:D-alanine-D-alanine ligase activity"/>
    <property type="evidence" value="ECO:0007669"/>
    <property type="project" value="InterPro"/>
</dbReference>
<keyword evidence="3" id="KW-0067">ATP-binding</keyword>
<evidence type="ECO:0000256" key="2">
    <source>
        <dbReference type="ARBA" id="ARBA00022598"/>
    </source>
</evidence>
<dbReference type="OrthoDB" id="11959at2157"/>
<sequence>MTTVLVTDGQGRTALAIARSLGRHGVRVVCGASTRLATTFASKHVDERFVYPDPRVSPDAFVSALYSYLQNNDVDVLLPVDHETTYLVNQNRGLLAEHTVVPVAGADSFDRLVRKDFVMDRAAALGIPHPKTVYPTSADEADELASELTFPVVVKPRTSAGSKGIQYVDDPSTLREAYQAVSRWDSAPIIQEQVPRDGRGMGAAFLRWDGEIKARFEYQRLREFPPSGGPSTLRESIHDDRLFEAGKKLLEDVDWQGVAMVEFKNDPRTGTPKLLEVNPRFWGSLHLPYRAGVEFPWLLVQCALGEDPDPVLMYPAGVRCRYLLPGDLINLFSRRDKAALREFFPLVEDGVYFDIIDRSDPLPAVVQLASMARQSLDYLPSRRSAPKPTTVIPTEMDSITSRR</sequence>
<dbReference type="Gene3D" id="3.40.50.20">
    <property type="match status" value="1"/>
</dbReference>
<comment type="similarity">
    <text evidence="1">Belongs to the D-alanine--D-alanine ligase family.</text>
</comment>
<evidence type="ECO:0000313" key="6">
    <source>
        <dbReference type="Proteomes" id="UP000443423"/>
    </source>
</evidence>
<evidence type="ECO:0000313" key="5">
    <source>
        <dbReference type="EMBL" id="MRW96190.1"/>
    </source>
</evidence>
<accession>A0A6A8G4N3</accession>
<dbReference type="PROSITE" id="PS50975">
    <property type="entry name" value="ATP_GRASP"/>
    <property type="match status" value="1"/>
</dbReference>
<dbReference type="PANTHER" id="PTHR23132">
    <property type="entry name" value="D-ALANINE--D-ALANINE LIGASE"/>
    <property type="match status" value="1"/>
</dbReference>
<dbReference type="Pfam" id="PF15632">
    <property type="entry name" value="ATPgrasp_Ter"/>
    <property type="match status" value="1"/>
</dbReference>
<feature type="domain" description="ATP-grasp" evidence="4">
    <location>
        <begin position="119"/>
        <end position="304"/>
    </location>
</feature>
<evidence type="ECO:0000256" key="1">
    <source>
        <dbReference type="ARBA" id="ARBA00010871"/>
    </source>
</evidence>
<dbReference type="Gene3D" id="3.30.470.20">
    <property type="entry name" value="ATP-grasp fold, B domain"/>
    <property type="match status" value="1"/>
</dbReference>
<organism evidence="5 6">
    <name type="scientific">Haloferax marinum</name>
    <dbReference type="NCBI Taxonomy" id="2666143"/>
    <lineage>
        <taxon>Archaea</taxon>
        <taxon>Methanobacteriati</taxon>
        <taxon>Methanobacteriota</taxon>
        <taxon>Stenosarchaea group</taxon>
        <taxon>Halobacteria</taxon>
        <taxon>Halobacteriales</taxon>
        <taxon>Haloferacaceae</taxon>
        <taxon>Haloferax</taxon>
    </lineage>
</organism>
<dbReference type="GO" id="GO:0046872">
    <property type="term" value="F:metal ion binding"/>
    <property type="evidence" value="ECO:0007669"/>
    <property type="project" value="InterPro"/>
</dbReference>
<dbReference type="PANTHER" id="PTHR23132:SF23">
    <property type="entry name" value="D-ALANINE--D-ALANINE LIGASE B"/>
    <property type="match status" value="1"/>
</dbReference>
<name>A0A6A8G4N3_9EURY</name>
<dbReference type="AlphaFoldDB" id="A0A6A8G4N3"/>